<comment type="caution">
    <text evidence="1">The sequence shown here is derived from an EMBL/GenBank/DDBJ whole genome shotgun (WGS) entry which is preliminary data.</text>
</comment>
<protein>
    <submittedName>
        <fullName evidence="1">Uncharacterized protein</fullName>
    </submittedName>
</protein>
<organism evidence="1 2">
    <name type="scientific">Candidatus Gottesmanbacteria bacterium GW2011_GWA2_47_9</name>
    <dbReference type="NCBI Taxonomy" id="1618445"/>
    <lineage>
        <taxon>Bacteria</taxon>
        <taxon>Candidatus Gottesmaniibacteriota</taxon>
    </lineage>
</organism>
<dbReference type="EMBL" id="LCOY01000070">
    <property type="protein sequence ID" value="KKU85736.1"/>
    <property type="molecule type" value="Genomic_DNA"/>
</dbReference>
<dbReference type="AlphaFoldDB" id="A0A0G1TV82"/>
<evidence type="ECO:0000313" key="1">
    <source>
        <dbReference type="EMBL" id="KKU85736.1"/>
    </source>
</evidence>
<proteinExistence type="predicted"/>
<dbReference type="Proteomes" id="UP000034739">
    <property type="component" value="Unassembled WGS sequence"/>
</dbReference>
<sequence>MAPITICAGEEHVWFSTGNYTCQSAGLLVREATGGIRDYPFTLTMSVRENALIGTCEGTVTVTFHLNY</sequence>
<reference evidence="1 2" key="1">
    <citation type="journal article" date="2015" name="Nature">
        <title>rRNA introns, odd ribosomes, and small enigmatic genomes across a large radiation of phyla.</title>
        <authorList>
            <person name="Brown C.T."/>
            <person name="Hug L.A."/>
            <person name="Thomas B.C."/>
            <person name="Sharon I."/>
            <person name="Castelle C.J."/>
            <person name="Singh A."/>
            <person name="Wilkins M.J."/>
            <person name="Williams K.H."/>
            <person name="Banfield J.F."/>
        </authorList>
    </citation>
    <scope>NUCLEOTIDE SEQUENCE [LARGE SCALE GENOMIC DNA]</scope>
</reference>
<gene>
    <name evidence="1" type="ORF">UY16_C0070G0010</name>
</gene>
<evidence type="ECO:0000313" key="2">
    <source>
        <dbReference type="Proteomes" id="UP000034739"/>
    </source>
</evidence>
<accession>A0A0G1TV82</accession>
<name>A0A0G1TV82_9BACT</name>